<proteinExistence type="predicted"/>
<name>A0A1I1P8F6_9RHOB</name>
<protein>
    <recommendedName>
        <fullName evidence="3">Cyclase</fullName>
    </recommendedName>
</protein>
<evidence type="ECO:0000313" key="2">
    <source>
        <dbReference type="Proteomes" id="UP000198728"/>
    </source>
</evidence>
<gene>
    <name evidence="1" type="ORF">SAMN04488094_11452</name>
</gene>
<reference evidence="1 2" key="1">
    <citation type="submission" date="2016-10" db="EMBL/GenBank/DDBJ databases">
        <authorList>
            <person name="de Groot N.N."/>
        </authorList>
    </citation>
    <scope>NUCLEOTIDE SEQUENCE [LARGE SCALE GENOMIC DNA]</scope>
    <source>
        <strain evidence="1 2">DSM 19548</strain>
    </source>
</reference>
<accession>A0A1I1P8F6</accession>
<dbReference type="EMBL" id="FOLG01000014">
    <property type="protein sequence ID" value="SFD05976.1"/>
    <property type="molecule type" value="Genomic_DNA"/>
</dbReference>
<dbReference type="Proteomes" id="UP000198728">
    <property type="component" value="Unassembled WGS sequence"/>
</dbReference>
<organism evidence="1 2">
    <name type="scientific">Tropicimonas isoalkanivorans</name>
    <dbReference type="NCBI Taxonomy" id="441112"/>
    <lineage>
        <taxon>Bacteria</taxon>
        <taxon>Pseudomonadati</taxon>
        <taxon>Pseudomonadota</taxon>
        <taxon>Alphaproteobacteria</taxon>
        <taxon>Rhodobacterales</taxon>
        <taxon>Roseobacteraceae</taxon>
        <taxon>Tropicimonas</taxon>
    </lineage>
</organism>
<keyword evidence="2" id="KW-1185">Reference proteome</keyword>
<dbReference type="RefSeq" id="WP_143089913.1">
    <property type="nucleotide sequence ID" value="NZ_FOLG01000014.1"/>
</dbReference>
<dbReference type="OrthoDB" id="129521at2"/>
<sequence length="86" mass="9202">MPKLVVTHKVDDVAHWLASPKREEVFAGVAEDIQTYVKPGGSNEVALTMTITDMAAVEAVINSEAGAEAMKFDGVHPDTMAIYVEG</sequence>
<evidence type="ECO:0000313" key="1">
    <source>
        <dbReference type="EMBL" id="SFD05976.1"/>
    </source>
</evidence>
<evidence type="ECO:0008006" key="3">
    <source>
        <dbReference type="Google" id="ProtNLM"/>
    </source>
</evidence>
<dbReference type="AlphaFoldDB" id="A0A1I1P8F6"/>
<dbReference type="STRING" id="441112.SAMN04488094_11452"/>